<feature type="coiled-coil region" evidence="4">
    <location>
        <begin position="189"/>
        <end position="216"/>
    </location>
</feature>
<evidence type="ECO:0000259" key="5">
    <source>
        <dbReference type="Pfam" id="PF13476"/>
    </source>
</evidence>
<reference evidence="6 7" key="1">
    <citation type="submission" date="2014-02" db="EMBL/GenBank/DDBJ databases">
        <title>Draft genome sequence of Lysinibacillus manganicus DSM 26584T.</title>
        <authorList>
            <person name="Zhang F."/>
            <person name="Wang G."/>
            <person name="Zhang L."/>
        </authorList>
    </citation>
    <scope>NUCLEOTIDE SEQUENCE [LARGE SCALE GENOMIC DNA]</scope>
    <source>
        <strain evidence="6 7">DSM 26584</strain>
    </source>
</reference>
<dbReference type="Proteomes" id="UP000030416">
    <property type="component" value="Unassembled WGS sequence"/>
</dbReference>
<dbReference type="AlphaFoldDB" id="A0A0A3I0H9"/>
<feature type="coiled-coil region" evidence="4">
    <location>
        <begin position="764"/>
        <end position="844"/>
    </location>
</feature>
<evidence type="ECO:0000256" key="2">
    <source>
        <dbReference type="ARBA" id="ARBA00011322"/>
    </source>
</evidence>
<feature type="coiled-coil region" evidence="4">
    <location>
        <begin position="402"/>
        <end position="494"/>
    </location>
</feature>
<name>A0A0A3I0H9_9BACL</name>
<dbReference type="GO" id="GO:0016887">
    <property type="term" value="F:ATP hydrolysis activity"/>
    <property type="evidence" value="ECO:0007669"/>
    <property type="project" value="InterPro"/>
</dbReference>
<sequence length="1025" mass="119101">MKPIKLTMRAFGPYKNEETIDFSKLHENRLFVISGATGAGKTTIFDGICFALYGLASGSDRKDTNMLRSDFADDDVHTAVEFVFELHDRKYRVLRQIPHIKKGRKGATGEKYELFEVVNGNEEVPAVERQKVTDINRKLEEIIGLTYDQFSQIIMLPQGEFRKLLTSKTENKEEILRKIFKTDRYGEIALKLETKKQQAEQKLNEARVLKNSYISQLSGALPTRESNLFTLLDKNSNIYQIQDALKEELDFYQQKIEDDRKLYEDTYLLHKEKYELYLATKSLNERIDVFQHKITKLQALETQKTFYENLKIEYDVAILASKIDPLYKQVITIDRECQSKQKKLIEVNELLNSSKEKLEQTKALYEEEKQKQGIREESIKKVMDLEKLLPIFESIEKQMIFVDRLSKDLEITKAEVTKSTNQLNDKKTQRQTVNQTIEQLEAKLENNQSVQAEQAHLKEIVQAFNRYEQIQSQLNELNDEYTLALQKYEEAKRIYDLEEMKWLTNQAATLAKKLVPGEPCPVCGSTDHQLSKQELTEMVDEKELNLLKQLLSVKEQQKYEILANIKAINGQLESISNDLLIQNVIIEDKDLYRTKYHNISELVATLHKDNERLIEQRKQYKKIVVEEQELELQRNEIEKHLHQKSSQLLEQTTILEQQKLSIPTEIKNLNELHIALNDAKNSKSMLLNEWEKAQRDFQEAKTELAKNDETFHLISQQVQELSTKFGKTKEEFQAALQHAGFQSTEQFQLAKRTDSEQRQLYEQYMNFTKELHSLLTQVNEEKEQLKDKVKTDLRQAEEQLDLLKRDYERAFQHLNESKNYSDLCLDYKDKLERTADNIVQLEETSSQIVDLYNVLRGHNTKKISFERYVQMGYLEQITEAANIRLKNLSNGQFYLQCSDRQESHGRQSGLSLDVYDTYTGQSRDVKSLSGGEKFNASLCLALGMADVIQSYQGNVKIDTMFIDEGFGSLDEESLMKAIDTLIDLQKSGRMIGIISHVAELKAAIPAILQVEKLKEGYSRTSITIK</sequence>
<dbReference type="RefSeq" id="WP_036188773.1">
    <property type="nucleotide sequence ID" value="NZ_AVDA01000022.1"/>
</dbReference>
<feature type="coiled-coil region" evidence="4">
    <location>
        <begin position="610"/>
        <end position="647"/>
    </location>
</feature>
<evidence type="ECO:0000313" key="7">
    <source>
        <dbReference type="Proteomes" id="UP000030416"/>
    </source>
</evidence>
<evidence type="ECO:0000256" key="3">
    <source>
        <dbReference type="ARBA" id="ARBA00013368"/>
    </source>
</evidence>
<gene>
    <name evidence="6" type="ORF">CD29_15975</name>
</gene>
<feature type="domain" description="Rad50/SbcC-type AAA" evidence="5">
    <location>
        <begin position="5"/>
        <end position="217"/>
    </location>
</feature>
<comment type="similarity">
    <text evidence="1">Belongs to the SMC family. SbcC subfamily.</text>
</comment>
<comment type="subunit">
    <text evidence="2">Heterodimer of SbcC and SbcD.</text>
</comment>
<evidence type="ECO:0000313" key="6">
    <source>
        <dbReference type="EMBL" id="KGR77015.1"/>
    </source>
</evidence>
<dbReference type="EMBL" id="JPVN01000022">
    <property type="protein sequence ID" value="KGR77015.1"/>
    <property type="molecule type" value="Genomic_DNA"/>
</dbReference>
<dbReference type="InterPro" id="IPR027417">
    <property type="entry name" value="P-loop_NTPase"/>
</dbReference>
<dbReference type="Gene3D" id="3.40.50.300">
    <property type="entry name" value="P-loop containing nucleotide triphosphate hydrolases"/>
    <property type="match status" value="2"/>
</dbReference>
<dbReference type="GO" id="GO:0006302">
    <property type="term" value="P:double-strand break repair"/>
    <property type="evidence" value="ECO:0007669"/>
    <property type="project" value="InterPro"/>
</dbReference>
<proteinExistence type="inferred from homology"/>
<dbReference type="STRING" id="1384049.CD29_15975"/>
<dbReference type="PANTHER" id="PTHR32114:SF2">
    <property type="entry name" value="ABC TRANSPORTER ABCH.3"/>
    <property type="match status" value="1"/>
</dbReference>
<dbReference type="eggNOG" id="COG0419">
    <property type="taxonomic scope" value="Bacteria"/>
</dbReference>
<dbReference type="PANTHER" id="PTHR32114">
    <property type="entry name" value="ABC TRANSPORTER ABCH.3"/>
    <property type="match status" value="1"/>
</dbReference>
<organism evidence="6 7">
    <name type="scientific">Ureibacillus manganicus DSM 26584</name>
    <dbReference type="NCBI Taxonomy" id="1384049"/>
    <lineage>
        <taxon>Bacteria</taxon>
        <taxon>Bacillati</taxon>
        <taxon>Bacillota</taxon>
        <taxon>Bacilli</taxon>
        <taxon>Bacillales</taxon>
        <taxon>Caryophanaceae</taxon>
        <taxon>Ureibacillus</taxon>
    </lineage>
</organism>
<evidence type="ECO:0000256" key="4">
    <source>
        <dbReference type="SAM" id="Coils"/>
    </source>
</evidence>
<feature type="coiled-coil region" evidence="4">
    <location>
        <begin position="344"/>
        <end position="375"/>
    </location>
</feature>
<comment type="caution">
    <text evidence="6">The sequence shown here is derived from an EMBL/GenBank/DDBJ whole genome shotgun (WGS) entry which is preliminary data.</text>
</comment>
<dbReference type="OrthoDB" id="9795626at2"/>
<protein>
    <recommendedName>
        <fullName evidence="3">Nuclease SbcCD subunit C</fullName>
    </recommendedName>
</protein>
<dbReference type="InterPro" id="IPR038729">
    <property type="entry name" value="Rad50/SbcC_AAA"/>
</dbReference>
<accession>A0A0A3I0H9</accession>
<evidence type="ECO:0000256" key="1">
    <source>
        <dbReference type="ARBA" id="ARBA00006930"/>
    </source>
</evidence>
<dbReference type="Pfam" id="PF13476">
    <property type="entry name" value="AAA_23"/>
    <property type="match status" value="1"/>
</dbReference>
<keyword evidence="7" id="KW-1185">Reference proteome</keyword>
<dbReference type="Pfam" id="PF13558">
    <property type="entry name" value="SbcC_Walker_B"/>
    <property type="match status" value="1"/>
</dbReference>
<keyword evidence="4" id="KW-0175">Coiled coil</keyword>
<dbReference type="SUPFAM" id="SSF52540">
    <property type="entry name" value="P-loop containing nucleoside triphosphate hydrolases"/>
    <property type="match status" value="3"/>
</dbReference>